<gene>
    <name evidence="1" type="ORF">ACI6Q5_12040</name>
</gene>
<accession>A0ABW9MN80</accession>
<proteinExistence type="predicted"/>
<reference evidence="1 2" key="1">
    <citation type="submission" date="2024-11" db="EMBL/GenBank/DDBJ databases">
        <title>Genome sequencing of Xanthomonas codiaei.</title>
        <authorList>
            <person name="Studholme D.J."/>
        </authorList>
    </citation>
    <scope>NUCLEOTIDE SEQUENCE [LARGE SCALE GENOMIC DNA]</scope>
    <source>
        <strain evidence="1 2">NCPPB 4350</strain>
    </source>
</reference>
<protein>
    <submittedName>
        <fullName evidence="1">Uncharacterized protein</fullName>
    </submittedName>
</protein>
<sequence>MLKGFTHERSRSPQDSANFAALAMATDANGQVDLTALEAHRLILNNLTIKRSRILMLKA</sequence>
<dbReference type="RefSeq" id="WP_244183748.1">
    <property type="nucleotide sequence ID" value="NZ_JBJGBS010000049.1"/>
</dbReference>
<comment type="caution">
    <text evidence="1">The sequence shown here is derived from an EMBL/GenBank/DDBJ whole genome shotgun (WGS) entry which is preliminary data.</text>
</comment>
<evidence type="ECO:0000313" key="1">
    <source>
        <dbReference type="EMBL" id="MFO3705693.1"/>
    </source>
</evidence>
<organism evidence="1 2">
    <name type="scientific">Xanthomonas codiaei</name>
    <dbReference type="NCBI Taxonomy" id="56463"/>
    <lineage>
        <taxon>Bacteria</taxon>
        <taxon>Pseudomonadati</taxon>
        <taxon>Pseudomonadota</taxon>
        <taxon>Gammaproteobacteria</taxon>
        <taxon>Lysobacterales</taxon>
        <taxon>Lysobacteraceae</taxon>
        <taxon>Xanthomonas</taxon>
    </lineage>
</organism>
<dbReference type="Proteomes" id="UP001637990">
    <property type="component" value="Unassembled WGS sequence"/>
</dbReference>
<keyword evidence="2" id="KW-1185">Reference proteome</keyword>
<evidence type="ECO:0000313" key="2">
    <source>
        <dbReference type="Proteomes" id="UP001637990"/>
    </source>
</evidence>
<dbReference type="EMBL" id="JBJGBS010000049">
    <property type="protein sequence ID" value="MFO3705693.1"/>
    <property type="molecule type" value="Genomic_DNA"/>
</dbReference>
<name>A0ABW9MN80_9XANT</name>